<dbReference type="GO" id="GO:0004674">
    <property type="term" value="F:protein serine/threonine kinase activity"/>
    <property type="evidence" value="ECO:0007669"/>
    <property type="project" value="UniProtKB-KW"/>
</dbReference>
<dbReference type="PANTHER" id="PTHR35526">
    <property type="entry name" value="ANTI-SIGMA-F FACTOR RSBW-RELATED"/>
    <property type="match status" value="1"/>
</dbReference>
<accession>A0A5D0UE23</accession>
<dbReference type="Gene3D" id="3.30.565.10">
    <property type="entry name" value="Histidine kinase-like ATPase, C-terminal domain"/>
    <property type="match status" value="1"/>
</dbReference>
<gene>
    <name evidence="3" type="ORF">FXF65_14900</name>
</gene>
<evidence type="ECO:0000313" key="4">
    <source>
        <dbReference type="Proteomes" id="UP000322634"/>
    </source>
</evidence>
<comment type="caution">
    <text evidence="3">The sequence shown here is derived from an EMBL/GenBank/DDBJ whole genome shotgun (WGS) entry which is preliminary data.</text>
</comment>
<dbReference type="EMBL" id="VSFF01000005">
    <property type="protein sequence ID" value="TYC15349.1"/>
    <property type="molecule type" value="Genomic_DNA"/>
</dbReference>
<keyword evidence="1" id="KW-0808">Transferase</keyword>
<evidence type="ECO:0000313" key="3">
    <source>
        <dbReference type="EMBL" id="TYC15349.1"/>
    </source>
</evidence>
<keyword evidence="1" id="KW-0723">Serine/threonine-protein kinase</keyword>
<dbReference type="InterPro" id="IPR036890">
    <property type="entry name" value="HATPase_C_sf"/>
</dbReference>
<dbReference type="OrthoDB" id="3474613at2"/>
<dbReference type="InterPro" id="IPR003594">
    <property type="entry name" value="HATPase_dom"/>
</dbReference>
<dbReference type="AlphaFoldDB" id="A0A5D0UE23"/>
<keyword evidence="1" id="KW-0418">Kinase</keyword>
<keyword evidence="4" id="KW-1185">Reference proteome</keyword>
<evidence type="ECO:0000259" key="2">
    <source>
        <dbReference type="Pfam" id="PF13581"/>
    </source>
</evidence>
<dbReference type="Proteomes" id="UP000322634">
    <property type="component" value="Unassembled WGS sequence"/>
</dbReference>
<dbReference type="Pfam" id="PF13581">
    <property type="entry name" value="HATPase_c_2"/>
    <property type="match status" value="1"/>
</dbReference>
<feature type="domain" description="Histidine kinase/HSP90-like ATPase" evidence="2">
    <location>
        <begin position="24"/>
        <end position="141"/>
    </location>
</feature>
<sequence>MGAKVAHVGELDISCSAARAVSRRVRGLVERRLLEWGLSKILDDVLLIVGELVANAVESTPGEEIRVRFRRDGACVVVAVWDSSGHLPVLRPVVEVDDVRPDPCALEPGHEEGGRGLQIVRALASGYGVTMTRPVGKWVWAEISC</sequence>
<dbReference type="InterPro" id="IPR050267">
    <property type="entry name" value="Anti-sigma-factor_SerPK"/>
</dbReference>
<dbReference type="GO" id="GO:0005524">
    <property type="term" value="F:ATP binding"/>
    <property type="evidence" value="ECO:0007669"/>
    <property type="project" value="UniProtKB-KW"/>
</dbReference>
<evidence type="ECO:0000256" key="1">
    <source>
        <dbReference type="ARBA" id="ARBA00022527"/>
    </source>
</evidence>
<organism evidence="3 4">
    <name type="scientific">Actinomadura syzygii</name>
    <dbReference type="NCBI Taxonomy" id="1427538"/>
    <lineage>
        <taxon>Bacteria</taxon>
        <taxon>Bacillati</taxon>
        <taxon>Actinomycetota</taxon>
        <taxon>Actinomycetes</taxon>
        <taxon>Streptosporangiales</taxon>
        <taxon>Thermomonosporaceae</taxon>
        <taxon>Actinomadura</taxon>
    </lineage>
</organism>
<proteinExistence type="predicted"/>
<dbReference type="CDD" id="cd16936">
    <property type="entry name" value="HATPase_RsbW-like"/>
    <property type="match status" value="1"/>
</dbReference>
<keyword evidence="3" id="KW-0067">ATP-binding</keyword>
<reference evidence="3 4" key="1">
    <citation type="submission" date="2019-08" db="EMBL/GenBank/DDBJ databases">
        <title>Actinomadura sp. nov. CYP1-5 isolated from mountain soil.</title>
        <authorList>
            <person name="Songsumanus A."/>
            <person name="Kuncharoen N."/>
            <person name="Kudo T."/>
            <person name="Yuki M."/>
            <person name="Igarashi Y."/>
            <person name="Tanasupawat S."/>
        </authorList>
    </citation>
    <scope>NUCLEOTIDE SEQUENCE [LARGE SCALE GENOMIC DNA]</scope>
    <source>
        <strain evidence="3 4">GKU157</strain>
    </source>
</reference>
<name>A0A5D0UE23_9ACTN</name>
<dbReference type="PANTHER" id="PTHR35526:SF3">
    <property type="entry name" value="ANTI-SIGMA-F FACTOR RSBW"/>
    <property type="match status" value="1"/>
</dbReference>
<keyword evidence="3" id="KW-0547">Nucleotide-binding</keyword>
<dbReference type="SUPFAM" id="SSF55874">
    <property type="entry name" value="ATPase domain of HSP90 chaperone/DNA topoisomerase II/histidine kinase"/>
    <property type="match status" value="1"/>
</dbReference>
<protein>
    <submittedName>
        <fullName evidence="3">ATP-binding protein</fullName>
    </submittedName>
</protein>